<dbReference type="Proteomes" id="UP000248536">
    <property type="component" value="Chromosome"/>
</dbReference>
<dbReference type="EMBL" id="CP030104">
    <property type="protein sequence ID" value="AWX44793.1"/>
    <property type="molecule type" value="Genomic_DNA"/>
</dbReference>
<accession>A0A2Z4LSI5</accession>
<dbReference type="InterPro" id="IPR038707">
    <property type="entry name" value="TraQ_sf"/>
</dbReference>
<dbReference type="OrthoDB" id="1167565at2"/>
<evidence type="ECO:0000313" key="1">
    <source>
        <dbReference type="EMBL" id="AWX44793.1"/>
    </source>
</evidence>
<proteinExistence type="predicted"/>
<protein>
    <submittedName>
        <fullName evidence="1">Uncharacterized protein</fullName>
    </submittedName>
</protein>
<name>A0A2Z4LSI5_9FLAO</name>
<dbReference type="AlphaFoldDB" id="A0A2Z4LSI5"/>
<evidence type="ECO:0000313" key="2">
    <source>
        <dbReference type="Proteomes" id="UP000248536"/>
    </source>
</evidence>
<keyword evidence="2" id="KW-1185">Reference proteome</keyword>
<organism evidence="1 2">
    <name type="scientific">Flagellimonas maritima</name>
    <dbReference type="NCBI Taxonomy" id="1383885"/>
    <lineage>
        <taxon>Bacteria</taxon>
        <taxon>Pseudomonadati</taxon>
        <taxon>Bacteroidota</taxon>
        <taxon>Flavobacteriia</taxon>
        <taxon>Flavobacteriales</taxon>
        <taxon>Flavobacteriaceae</taxon>
        <taxon>Flagellimonas</taxon>
    </lineage>
</organism>
<dbReference type="PROSITE" id="PS51257">
    <property type="entry name" value="PROKAR_LIPOPROTEIN"/>
    <property type="match status" value="1"/>
</dbReference>
<gene>
    <name evidence="1" type="ORF">HME9304_01798</name>
</gene>
<sequence length="876" mass="96163">MKNLSSKFPILAFILIAVICSCDKDTEVISTFPFAITEIHPDSTTINFPQLTAFKITPERVVKSNTYTFSYEVLNGNGGYLDTEGNSIPPETPVSLEGLNPKLLFSSSKIGDEKIRVTIQDNGAVSETLDLEYKIVHNPYSVNLTTPVNTAKVNETKPVGLSLFNLGEDKDVTYERAFYIVQGNGTLKLPNSDEEIPLETFEPIEQGTFNYDISFSDFGESVVIVTTRDSNLQVKSDTLEFNIDPIDITFNAATEKNSAFVGEAFDINFDISEEQGQGGQYQMRYTVDEGTVSLFNGDVELSPGVLYNVNLGGFTWTAFGTETGTVELTFILKNEQGVEISRNIEVDIQDSGLVFDAVPIAAQASIGEELLFNANIVEDPEKSPPYILKFTTSSAGIISYNNVDYLPGESINIPNDEFSFYYIGSSEGNHDITFTLENDLGAFGEDSEQITVEIPDFSYASNSLDNFKNITENGMVNHTITSQGGEQTFKIRYNVIEGDIVLKQGNQVRNQGILYDISSGNSQWSLEPNAPGDIEIEFTVENNFGIQKTQTVNLTVLVPEFNITASSPNPILTVENDVDIDFDIDGTNDLDYFITYSISPNNGAVLKYNNNVLAQNTELNASQYSFKFDFNEAAAYTITFTVTSNYDTEKQAVSEVTVNNTPFNFNFSSPNGVVDISHVLSIALSGAASGFTLSGEVLQGSGNFGFQNGDGIGKGNNVPRQYTPTVDGNHNIRLTVTDGYGYSKSVEKQFTVSGNGPTITGINSTAYEKYSCNQLGFFKQCGLQIKSSLAIDNIFVIESYRTRFNNMVSAESPILFNFSVIIQAGGVVISNDNNVNDGAVTIPPNTPYEIQVKDANDQWSDWFQVQSPNAYNLTYN</sequence>
<reference evidence="1 2" key="1">
    <citation type="submission" date="2018-06" db="EMBL/GenBank/DDBJ databases">
        <title>Spongiibacterium sp. HME9304 Genome sequencing and assembly.</title>
        <authorList>
            <person name="Kang H."/>
            <person name="Kim H."/>
            <person name="Joh K."/>
        </authorList>
    </citation>
    <scope>NUCLEOTIDE SEQUENCE [LARGE SCALE GENOMIC DNA]</scope>
    <source>
        <strain evidence="1 2">HME9304</strain>
    </source>
</reference>
<dbReference type="RefSeq" id="WP_112378238.1">
    <property type="nucleotide sequence ID" value="NZ_CP030104.1"/>
</dbReference>
<dbReference type="Gene3D" id="2.60.40.2410">
    <property type="entry name" value="Uncharacterised protein PF12988, DUF3872"/>
    <property type="match status" value="6"/>
</dbReference>
<dbReference type="KEGG" id="spon:HME9304_01798"/>